<keyword evidence="2 8" id="KW-1003">Cell membrane</keyword>
<evidence type="ECO:0000256" key="7">
    <source>
        <dbReference type="ARBA" id="ARBA00023136"/>
    </source>
</evidence>
<feature type="transmembrane region" description="Helical" evidence="8">
    <location>
        <begin position="128"/>
        <end position="151"/>
    </location>
</feature>
<dbReference type="CDD" id="cd13123">
    <property type="entry name" value="MATE_MurJ_like"/>
    <property type="match status" value="1"/>
</dbReference>
<dbReference type="STRING" id="645991.Sgly_2442"/>
<feature type="transmembrane region" description="Helical" evidence="8">
    <location>
        <begin position="158"/>
        <end position="180"/>
    </location>
</feature>
<evidence type="ECO:0000313" key="10">
    <source>
        <dbReference type="EMBL" id="ADY56727.1"/>
    </source>
</evidence>
<evidence type="ECO:0000256" key="9">
    <source>
        <dbReference type="PIRNR" id="PIRNR002869"/>
    </source>
</evidence>
<keyword evidence="6 8" id="KW-1133">Transmembrane helix</keyword>
<keyword evidence="7 8" id="KW-0472">Membrane</keyword>
<feature type="transmembrane region" description="Helical" evidence="8">
    <location>
        <begin position="444"/>
        <end position="466"/>
    </location>
</feature>
<comment type="function">
    <text evidence="8 9">Involved in peptidoglycan biosynthesis. Transports lipid-linked peptidoglycan precursors from the inner to the outer leaflet of the cytoplasmic membrane.</text>
</comment>
<name>F0SVF4_SYNGF</name>
<keyword evidence="8 9" id="KW-0961">Cell wall biogenesis/degradation</keyword>
<dbReference type="InterPro" id="IPR004268">
    <property type="entry name" value="MurJ"/>
</dbReference>
<dbReference type="HAMAP" id="MF_02078">
    <property type="entry name" value="MurJ_MviN"/>
    <property type="match status" value="1"/>
</dbReference>
<evidence type="ECO:0000313" key="11">
    <source>
        <dbReference type="Proteomes" id="UP000007488"/>
    </source>
</evidence>
<feature type="transmembrane region" description="Helical" evidence="8">
    <location>
        <begin position="54"/>
        <end position="73"/>
    </location>
</feature>
<dbReference type="PIRSF" id="PIRSF002869">
    <property type="entry name" value="MviN"/>
    <property type="match status" value="1"/>
</dbReference>
<feature type="transmembrane region" description="Helical" evidence="8">
    <location>
        <begin position="232"/>
        <end position="252"/>
    </location>
</feature>
<keyword evidence="3 8" id="KW-0812">Transmembrane</keyword>
<dbReference type="PANTHER" id="PTHR47019">
    <property type="entry name" value="LIPID II FLIPPASE MURJ"/>
    <property type="match status" value="1"/>
</dbReference>
<feature type="transmembrane region" description="Helical" evidence="8">
    <location>
        <begin position="385"/>
        <end position="405"/>
    </location>
</feature>
<feature type="transmembrane region" description="Helical" evidence="8">
    <location>
        <begin position="478"/>
        <end position="498"/>
    </location>
</feature>
<dbReference type="UniPathway" id="UPA00219"/>
<reference evidence="11" key="2">
    <citation type="submission" date="2011-02" db="EMBL/GenBank/DDBJ databases">
        <title>The complete genome of Syntrophobotulus glycolicus DSM 8271.</title>
        <authorList>
            <person name="Lucas S."/>
            <person name="Copeland A."/>
            <person name="Lapidus A."/>
            <person name="Bruce D."/>
            <person name="Goodwin L."/>
            <person name="Pitluck S."/>
            <person name="Kyrpides N."/>
            <person name="Mavromatis K."/>
            <person name="Pagani I."/>
            <person name="Ivanova N."/>
            <person name="Mikhailova N."/>
            <person name="Chertkov O."/>
            <person name="Held B."/>
            <person name="Detter J.C."/>
            <person name="Tapia R."/>
            <person name="Han C."/>
            <person name="Land M."/>
            <person name="Hauser L."/>
            <person name="Markowitz V."/>
            <person name="Cheng J.-F."/>
            <person name="Hugenholtz P."/>
            <person name="Woyke T."/>
            <person name="Wu D."/>
            <person name="Spring S."/>
            <person name="Schroeder M."/>
            <person name="Brambilla E."/>
            <person name="Klenk H.-P."/>
            <person name="Eisen J.A."/>
        </authorList>
    </citation>
    <scope>NUCLEOTIDE SEQUENCE [LARGE SCALE GENOMIC DNA]</scope>
    <source>
        <strain evidence="11">DSM 8271 / FlGlyR</strain>
    </source>
</reference>
<dbReference type="KEGG" id="sgy:Sgly_2442"/>
<feature type="transmembrane region" description="Helical" evidence="8">
    <location>
        <begin position="94"/>
        <end position="116"/>
    </location>
</feature>
<dbReference type="RefSeq" id="WP_013625592.1">
    <property type="nucleotide sequence ID" value="NC_015172.1"/>
</dbReference>
<dbReference type="Pfam" id="PF03023">
    <property type="entry name" value="MurJ"/>
    <property type="match status" value="1"/>
</dbReference>
<dbReference type="GO" id="GO:0034204">
    <property type="term" value="P:lipid translocation"/>
    <property type="evidence" value="ECO:0007669"/>
    <property type="project" value="TreeGrafter"/>
</dbReference>
<comment type="similarity">
    <text evidence="8 9">Belongs to the MurJ/MviN family.</text>
</comment>
<evidence type="ECO:0000256" key="4">
    <source>
        <dbReference type="ARBA" id="ARBA00022960"/>
    </source>
</evidence>
<feature type="transmembrane region" description="Helical" evidence="8">
    <location>
        <begin position="272"/>
        <end position="291"/>
    </location>
</feature>
<dbReference type="GO" id="GO:0009252">
    <property type="term" value="P:peptidoglycan biosynthetic process"/>
    <property type="evidence" value="ECO:0007669"/>
    <property type="project" value="UniProtKB-UniRule"/>
</dbReference>
<keyword evidence="5 8" id="KW-0573">Peptidoglycan synthesis</keyword>
<evidence type="ECO:0000256" key="5">
    <source>
        <dbReference type="ARBA" id="ARBA00022984"/>
    </source>
</evidence>
<comment type="pathway">
    <text evidence="8">Cell wall biogenesis; peptidoglycan biosynthesis.</text>
</comment>
<proteinExistence type="inferred from homology"/>
<sequence>MSTTQKMMKAAGFMAAANLVSRILGFVRESLMAGLFGKIGATDAYNTAFILPDLLYWLLVGGVLSAALIPVLSEYIAKGEEEEGWKVISSVTNVIFLALCALVVTAMIFAPKFIAFQVPGFTSQNKELAVYLTRILLMQPVILALSGIIMGILNSHKIFWPSAVGTVLYNASIIFFGALMSHSDDPRSISGFAFGVVIGALANFLVQLPYLRKVGWRYYPVIDLKHPGVRKIIALSLPIIIMYTLNQLQVAVNSNLGSALIPGSLTAIWYSYRLFQVPIGIFALAIGVAVFPTMTEQAALRKTEDLIETISGVTRLVIYMTMPVSVGMIVLREPLITFLFQHGKFTANDTLLTSIPLFFFCLGMTAQAVIQILPRAFYAMQNTWTPVFIGLAAMLFSIIWMFILVGPLAHGGLALASSLGVVLQMILLFVFLRRIMGRIDARTIISTTFKATVVSLLMGLIVFVLARLLEFSLGSGKAGSLGVLICGSLAGMVFYAIATKIMKMEEYEMAMDMLRRRKKGTTEKRTT</sequence>
<dbReference type="InterPro" id="IPR051050">
    <property type="entry name" value="Lipid_II_flippase_MurJ/MviN"/>
</dbReference>
<comment type="subcellular location">
    <subcellularLocation>
        <location evidence="1 8">Cell membrane</location>
        <topology evidence="1 8">Multi-pass membrane protein</topology>
    </subcellularLocation>
</comment>
<accession>F0SVF4</accession>
<organism evidence="10 11">
    <name type="scientific">Syntrophobotulus glycolicus (strain DSM 8271 / FlGlyR)</name>
    <dbReference type="NCBI Taxonomy" id="645991"/>
    <lineage>
        <taxon>Bacteria</taxon>
        <taxon>Bacillati</taxon>
        <taxon>Bacillota</taxon>
        <taxon>Clostridia</taxon>
        <taxon>Eubacteriales</taxon>
        <taxon>Desulfitobacteriaceae</taxon>
        <taxon>Syntrophobotulus</taxon>
    </lineage>
</organism>
<dbReference type="eggNOG" id="COG0728">
    <property type="taxonomic scope" value="Bacteria"/>
</dbReference>
<evidence type="ECO:0000256" key="2">
    <source>
        <dbReference type="ARBA" id="ARBA00022475"/>
    </source>
</evidence>
<dbReference type="Proteomes" id="UP000007488">
    <property type="component" value="Chromosome"/>
</dbReference>
<feature type="transmembrane region" description="Helical" evidence="8">
    <location>
        <begin position="312"/>
        <end position="331"/>
    </location>
</feature>
<dbReference type="PANTHER" id="PTHR47019:SF1">
    <property type="entry name" value="LIPID II FLIPPASE MURJ"/>
    <property type="match status" value="1"/>
</dbReference>
<evidence type="ECO:0000256" key="8">
    <source>
        <dbReference type="HAMAP-Rule" id="MF_02078"/>
    </source>
</evidence>
<protein>
    <recommendedName>
        <fullName evidence="8">Probable lipid II flippase MurJ</fullName>
    </recommendedName>
</protein>
<dbReference type="GO" id="GO:0008360">
    <property type="term" value="P:regulation of cell shape"/>
    <property type="evidence" value="ECO:0007669"/>
    <property type="project" value="UniProtKB-UniRule"/>
</dbReference>
<evidence type="ECO:0000256" key="3">
    <source>
        <dbReference type="ARBA" id="ARBA00022692"/>
    </source>
</evidence>
<feature type="transmembrane region" description="Helical" evidence="8">
    <location>
        <begin position="351"/>
        <end position="373"/>
    </location>
</feature>
<feature type="transmembrane region" description="Helical" evidence="8">
    <location>
        <begin position="192"/>
        <end position="211"/>
    </location>
</feature>
<reference evidence="10 11" key="1">
    <citation type="journal article" date="2011" name="Stand. Genomic Sci.">
        <title>Complete genome sequence of Syntrophobotulus glycolicus type strain (FlGlyR).</title>
        <authorList>
            <person name="Han C."/>
            <person name="Mwirichia R."/>
            <person name="Chertkov O."/>
            <person name="Held B."/>
            <person name="Lapidus A."/>
            <person name="Nolan M."/>
            <person name="Lucas S."/>
            <person name="Hammon N."/>
            <person name="Deshpande S."/>
            <person name="Cheng J.F."/>
            <person name="Tapia R."/>
            <person name="Goodwin L."/>
            <person name="Pitluck S."/>
            <person name="Huntemann M."/>
            <person name="Liolios K."/>
            <person name="Ivanova N."/>
            <person name="Pagani I."/>
            <person name="Mavromatis K."/>
            <person name="Ovchinikova G."/>
            <person name="Pati A."/>
            <person name="Chen A."/>
            <person name="Palaniappan K."/>
            <person name="Land M."/>
            <person name="Hauser L."/>
            <person name="Brambilla E.M."/>
            <person name="Rohde M."/>
            <person name="Spring S."/>
            <person name="Sikorski J."/>
            <person name="Goker M."/>
            <person name="Woyke T."/>
            <person name="Bristow J."/>
            <person name="Eisen J.A."/>
            <person name="Markowitz V."/>
            <person name="Hugenholtz P."/>
            <person name="Kyrpides N.C."/>
            <person name="Klenk H.P."/>
            <person name="Detter J.C."/>
        </authorList>
    </citation>
    <scope>NUCLEOTIDE SEQUENCE [LARGE SCALE GENOMIC DNA]</scope>
    <source>
        <strain evidence="11">DSM 8271 / FlGlyR</strain>
    </source>
</reference>
<dbReference type="PRINTS" id="PR01806">
    <property type="entry name" value="VIRFACTRMVIN"/>
</dbReference>
<keyword evidence="11" id="KW-1185">Reference proteome</keyword>
<evidence type="ECO:0000256" key="1">
    <source>
        <dbReference type="ARBA" id="ARBA00004651"/>
    </source>
</evidence>
<dbReference type="EMBL" id="CP002547">
    <property type="protein sequence ID" value="ADY56727.1"/>
    <property type="molecule type" value="Genomic_DNA"/>
</dbReference>
<dbReference type="GO" id="GO:0015648">
    <property type="term" value="F:lipid-linked peptidoglycan transporter activity"/>
    <property type="evidence" value="ECO:0007669"/>
    <property type="project" value="UniProtKB-UniRule"/>
</dbReference>
<dbReference type="NCBIfam" id="TIGR01695">
    <property type="entry name" value="murJ_mviN"/>
    <property type="match status" value="1"/>
</dbReference>
<feature type="transmembrane region" description="Helical" evidence="8">
    <location>
        <begin position="411"/>
        <end position="432"/>
    </location>
</feature>
<dbReference type="GO" id="GO:0071555">
    <property type="term" value="P:cell wall organization"/>
    <property type="evidence" value="ECO:0007669"/>
    <property type="project" value="UniProtKB-UniRule"/>
</dbReference>
<dbReference type="HOGENOM" id="CLU_006797_4_1_9"/>
<keyword evidence="8 9" id="KW-0813">Transport</keyword>
<dbReference type="GO" id="GO:0005886">
    <property type="term" value="C:plasma membrane"/>
    <property type="evidence" value="ECO:0007669"/>
    <property type="project" value="UniProtKB-SubCell"/>
</dbReference>
<evidence type="ECO:0000256" key="6">
    <source>
        <dbReference type="ARBA" id="ARBA00022989"/>
    </source>
</evidence>
<gene>
    <name evidence="8" type="primary">murJ</name>
    <name evidence="10" type="ordered locus">Sgly_2442</name>
</gene>
<dbReference type="AlphaFoldDB" id="F0SVF4"/>
<keyword evidence="4 8" id="KW-0133">Cell shape</keyword>
<dbReference type="OrthoDB" id="9804143at2"/>